<evidence type="ECO:0000313" key="3">
    <source>
        <dbReference type="Proteomes" id="UP000268285"/>
    </source>
</evidence>
<organism evidence="2 3">
    <name type="scientific">Mycobacterium pseudokansasii</name>
    <dbReference type="NCBI Taxonomy" id="2341080"/>
    <lineage>
        <taxon>Bacteria</taxon>
        <taxon>Bacillati</taxon>
        <taxon>Actinomycetota</taxon>
        <taxon>Actinomycetes</taxon>
        <taxon>Mycobacteriales</taxon>
        <taxon>Mycobacteriaceae</taxon>
        <taxon>Mycobacterium</taxon>
    </lineage>
</organism>
<keyword evidence="3" id="KW-1185">Reference proteome</keyword>
<feature type="region of interest" description="Disordered" evidence="1">
    <location>
        <begin position="1"/>
        <end position="21"/>
    </location>
</feature>
<protein>
    <submittedName>
        <fullName evidence="2">Uncharacterized protein</fullName>
    </submittedName>
</protein>
<evidence type="ECO:0000313" key="2">
    <source>
        <dbReference type="EMBL" id="VBA54498.1"/>
    </source>
</evidence>
<gene>
    <name evidence="2" type="ORF">LAUMK142_04690</name>
</gene>
<name>A0A498QZR6_9MYCO</name>
<dbReference type="EMBL" id="UPHU01000001">
    <property type="protein sequence ID" value="VBA54498.1"/>
    <property type="molecule type" value="Genomic_DNA"/>
</dbReference>
<dbReference type="AlphaFoldDB" id="A0A498QZR6"/>
<evidence type="ECO:0000256" key="1">
    <source>
        <dbReference type="SAM" id="MobiDB-lite"/>
    </source>
</evidence>
<accession>A0A498QZR6</accession>
<sequence length="80" mass="8852">MWLPTPQIASGFTHDGHRRSGTLGYVREPLAGRRTECELRLRYSAAQRVSLRYRPGSCGCSNIFSMIAQPGTEPARVADS</sequence>
<reference evidence="2 3" key="1">
    <citation type="submission" date="2018-09" db="EMBL/GenBank/DDBJ databases">
        <authorList>
            <person name="Tagini F."/>
        </authorList>
    </citation>
    <scope>NUCLEOTIDE SEQUENCE [LARGE SCALE GENOMIC DNA]</scope>
    <source>
        <strain evidence="2 3">MK142</strain>
    </source>
</reference>
<dbReference type="Proteomes" id="UP000268285">
    <property type="component" value="Unassembled WGS sequence"/>
</dbReference>
<proteinExistence type="predicted"/>